<dbReference type="GO" id="GO:0004521">
    <property type="term" value="F:RNA endonuclease activity"/>
    <property type="evidence" value="ECO:0007669"/>
    <property type="project" value="TreeGrafter"/>
</dbReference>
<reference evidence="9" key="1">
    <citation type="submission" date="2022-01" db="EMBL/GenBank/DDBJ databases">
        <authorList>
            <person name="King R."/>
        </authorList>
    </citation>
    <scope>NUCLEOTIDE SEQUENCE</scope>
</reference>
<dbReference type="GO" id="GO:0046872">
    <property type="term" value="F:metal ion binding"/>
    <property type="evidence" value="ECO:0007669"/>
    <property type="project" value="UniProtKB-KW"/>
</dbReference>
<evidence type="ECO:0000259" key="8">
    <source>
        <dbReference type="SMART" id="SM00892"/>
    </source>
</evidence>
<dbReference type="GO" id="GO:0006309">
    <property type="term" value="P:apoptotic DNA fragmentation"/>
    <property type="evidence" value="ECO:0007669"/>
    <property type="project" value="TreeGrafter"/>
</dbReference>
<protein>
    <recommendedName>
        <fullName evidence="11">DNA/RNA non-specific endonuclease domain-containing protein</fullName>
    </recommendedName>
</protein>
<organism evidence="9 10">
    <name type="scientific">Psylliodes chrysocephalus</name>
    <dbReference type="NCBI Taxonomy" id="3402493"/>
    <lineage>
        <taxon>Eukaryota</taxon>
        <taxon>Metazoa</taxon>
        <taxon>Ecdysozoa</taxon>
        <taxon>Arthropoda</taxon>
        <taxon>Hexapoda</taxon>
        <taxon>Insecta</taxon>
        <taxon>Pterygota</taxon>
        <taxon>Neoptera</taxon>
        <taxon>Endopterygota</taxon>
        <taxon>Coleoptera</taxon>
        <taxon>Polyphaga</taxon>
        <taxon>Cucujiformia</taxon>
        <taxon>Chrysomeloidea</taxon>
        <taxon>Chrysomelidae</taxon>
        <taxon>Galerucinae</taxon>
        <taxon>Alticini</taxon>
        <taxon>Psylliodes</taxon>
    </lineage>
</organism>
<keyword evidence="10" id="KW-1185">Reference proteome</keyword>
<sequence length="433" mass="49806">MSRAKRTLELARLQADQTNNRDAEENEISLDLNDDQRVDDPESDANKCEIDPFLPNAPLLINSLDKSVVYPKRNQKTILLNEGDQINFACPQSEVHYKGAEITKSGAKDLVAAKCKNNSFKVKKDSFEWKHITCKLKPKAAVDLSNRPCATNARYANIGYLLSDRTFIQIIEICFDTKQEITLFSKHKVPACINSRDKSTLRPTYWQTDSGFFTKRYNFHELYKKINEMQTIKGLLGINDNDSKFMDNSSLYLARGHLASRCDFVYGPFQDATFRYINTAPQWQSFNGGNWLKIENDIRKYAHNKEVDLDVWTGTYEVTKLPHMITGQDIMLSLYSNKGKQDVFIPAIFWKVVYCRTNGHGIVIIGVNNPYEKNTQRNKFVPSLVRQEFLRSKYSPMFKFFNKYGHFTSTQPLLQQSQDTMASGEAARKELLT</sequence>
<name>A0A9P0CHU4_9CUCU</name>
<comment type="similarity">
    <text evidence="1">Belongs to the DNA/RNA non-specific endonuclease family.</text>
</comment>
<dbReference type="GO" id="GO:0000014">
    <property type="term" value="F:single-stranded DNA endodeoxyribonuclease activity"/>
    <property type="evidence" value="ECO:0007669"/>
    <property type="project" value="TreeGrafter"/>
</dbReference>
<proteinExistence type="inferred from homology"/>
<feature type="domain" description="DNA/RNA non-specific endonuclease/pyrophosphatase/phosphodiesterase" evidence="8">
    <location>
        <begin position="167"/>
        <end position="407"/>
    </location>
</feature>
<evidence type="ECO:0000313" key="10">
    <source>
        <dbReference type="Proteomes" id="UP001153636"/>
    </source>
</evidence>
<keyword evidence="3" id="KW-0378">Hydrolase</keyword>
<feature type="active site" description="Proton acceptor" evidence="4">
    <location>
        <position position="257"/>
    </location>
</feature>
<gene>
    <name evidence="9" type="ORF">PSYICH_LOCUS1045</name>
</gene>
<keyword evidence="3" id="KW-0255">Endonuclease</keyword>
<evidence type="ECO:0000256" key="6">
    <source>
        <dbReference type="SAM" id="MobiDB-lite"/>
    </source>
</evidence>
<evidence type="ECO:0000256" key="1">
    <source>
        <dbReference type="ARBA" id="ARBA00010052"/>
    </source>
</evidence>
<feature type="compositionally biased region" description="Basic and acidic residues" evidence="6">
    <location>
        <begin position="34"/>
        <end position="44"/>
    </location>
</feature>
<dbReference type="PANTHER" id="PTHR13966">
    <property type="entry name" value="ENDONUCLEASE RELATED"/>
    <property type="match status" value="1"/>
</dbReference>
<keyword evidence="5" id="KW-0479">Metal-binding</keyword>
<feature type="binding site" evidence="5">
    <location>
        <position position="287"/>
    </location>
    <ligand>
        <name>Mg(2+)</name>
        <dbReference type="ChEBI" id="CHEBI:18420"/>
        <note>catalytic</note>
    </ligand>
</feature>
<dbReference type="InterPro" id="IPR044929">
    <property type="entry name" value="DNA/RNA_non-sp_Endonuclease_sf"/>
</dbReference>
<evidence type="ECO:0000256" key="5">
    <source>
        <dbReference type="PIRSR" id="PIRSR640255-2"/>
    </source>
</evidence>
<evidence type="ECO:0000256" key="3">
    <source>
        <dbReference type="ARBA" id="ARBA00022759"/>
    </source>
</evidence>
<evidence type="ECO:0000313" key="9">
    <source>
        <dbReference type="EMBL" id="CAH1098912.1"/>
    </source>
</evidence>
<dbReference type="SUPFAM" id="SSF54060">
    <property type="entry name" value="His-Me finger endonucleases"/>
    <property type="match status" value="1"/>
</dbReference>
<dbReference type="InterPro" id="IPR020821">
    <property type="entry name" value="ENPP1-3/EXOG-like_nuc-like"/>
</dbReference>
<dbReference type="SMART" id="SM00892">
    <property type="entry name" value="Endonuclease_NS"/>
    <property type="match status" value="1"/>
</dbReference>
<keyword evidence="2" id="KW-0540">Nuclease</keyword>
<feature type="region of interest" description="Disordered" evidence="6">
    <location>
        <begin position="1"/>
        <end position="44"/>
    </location>
</feature>
<evidence type="ECO:0008006" key="11">
    <source>
        <dbReference type="Google" id="ProtNLM"/>
    </source>
</evidence>
<dbReference type="GO" id="GO:0005634">
    <property type="term" value="C:nucleus"/>
    <property type="evidence" value="ECO:0007669"/>
    <property type="project" value="TreeGrafter"/>
</dbReference>
<dbReference type="AlphaFoldDB" id="A0A9P0CHU4"/>
<dbReference type="InterPro" id="IPR040255">
    <property type="entry name" value="Non-specific_endonuclease"/>
</dbReference>
<dbReference type="SMART" id="SM00477">
    <property type="entry name" value="NUC"/>
    <property type="match status" value="1"/>
</dbReference>
<dbReference type="InterPro" id="IPR001604">
    <property type="entry name" value="Endo_G_ENPP1-like_dom"/>
</dbReference>
<dbReference type="Proteomes" id="UP001153636">
    <property type="component" value="Chromosome 1"/>
</dbReference>
<evidence type="ECO:0000256" key="2">
    <source>
        <dbReference type="ARBA" id="ARBA00022722"/>
    </source>
</evidence>
<evidence type="ECO:0000259" key="7">
    <source>
        <dbReference type="SMART" id="SM00477"/>
    </source>
</evidence>
<dbReference type="Gene3D" id="3.40.570.10">
    <property type="entry name" value="Extracellular Endonuclease, subunit A"/>
    <property type="match status" value="1"/>
</dbReference>
<dbReference type="EMBL" id="OV651813">
    <property type="protein sequence ID" value="CAH1098912.1"/>
    <property type="molecule type" value="Genomic_DNA"/>
</dbReference>
<feature type="domain" description="ENPP1-3/EXOG-like endonuclease/phosphodiesterase" evidence="7">
    <location>
        <begin position="186"/>
        <end position="396"/>
    </location>
</feature>
<evidence type="ECO:0000256" key="4">
    <source>
        <dbReference type="PIRSR" id="PIRSR640255-1"/>
    </source>
</evidence>
<accession>A0A9P0CHU4</accession>
<dbReference type="PANTHER" id="PTHR13966:SF17">
    <property type="entry name" value="ENDONUCLEASE-RELATED"/>
    <property type="match status" value="1"/>
</dbReference>
<dbReference type="GO" id="GO:0005743">
    <property type="term" value="C:mitochondrial inner membrane"/>
    <property type="evidence" value="ECO:0007669"/>
    <property type="project" value="TreeGrafter"/>
</dbReference>
<dbReference type="Pfam" id="PF01223">
    <property type="entry name" value="Endonuclease_NS"/>
    <property type="match status" value="1"/>
</dbReference>
<dbReference type="GO" id="GO:0003676">
    <property type="term" value="F:nucleic acid binding"/>
    <property type="evidence" value="ECO:0007669"/>
    <property type="project" value="InterPro"/>
</dbReference>
<dbReference type="InterPro" id="IPR044925">
    <property type="entry name" value="His-Me_finger_sf"/>
</dbReference>
<dbReference type="OrthoDB" id="5960141at2759"/>